<accession>A0AAU8T862</accession>
<reference evidence="1 2" key="1">
    <citation type="journal article" date="2015" name="Genome Announc.">
        <title>Complete genome sequences for 59 burkholderia isolates, both pathogenic and near neighbor.</title>
        <authorList>
            <person name="Johnson S.L."/>
            <person name="Bishop-Lilly K.A."/>
            <person name="Ladner J.T."/>
            <person name="Daligault H.E."/>
            <person name="Davenport K.W."/>
            <person name="Jaissle J."/>
            <person name="Frey K.G."/>
            <person name="Koroleva G.I."/>
            <person name="Bruce D.C."/>
            <person name="Coyne S.R."/>
            <person name="Broomall S.M."/>
            <person name="Li P.E."/>
            <person name="Teshima H."/>
            <person name="Gibbons H.S."/>
            <person name="Palacios G.F."/>
            <person name="Rosenzweig C.N."/>
            <person name="Redden C.L."/>
            <person name="Xu Y."/>
            <person name="Minogue T.D."/>
            <person name="Chain P.S."/>
        </authorList>
    </citation>
    <scope>NUCLEOTIDE SEQUENCE [LARGE SCALE GENOMIC DNA]</scope>
    <source>
        <strain evidence="1 2">ATCC BAA-463</strain>
    </source>
</reference>
<name>A0AAU8T862_9BURK</name>
<dbReference type="KEGG" id="bfn:OI25_7026"/>
<dbReference type="Pfam" id="PF06945">
    <property type="entry name" value="DUF1289"/>
    <property type="match status" value="1"/>
</dbReference>
<gene>
    <name evidence="1" type="ORF">OI25_7026</name>
</gene>
<dbReference type="PANTHER" id="PTHR35175">
    <property type="entry name" value="DUF1289 DOMAIN-CONTAINING PROTEIN"/>
    <property type="match status" value="1"/>
</dbReference>
<dbReference type="AlphaFoldDB" id="A0AAU8T862"/>
<dbReference type="InterPro" id="IPR010710">
    <property type="entry name" value="DUF1289"/>
</dbReference>
<dbReference type="PANTHER" id="PTHR35175:SF2">
    <property type="entry name" value="DUF1289 DOMAIN-CONTAINING PROTEIN"/>
    <property type="match status" value="1"/>
</dbReference>
<evidence type="ECO:0008006" key="3">
    <source>
        <dbReference type="Google" id="ProtNLM"/>
    </source>
</evidence>
<dbReference type="Proteomes" id="UP000032614">
    <property type="component" value="Chromosome 2"/>
</dbReference>
<evidence type="ECO:0000313" key="2">
    <source>
        <dbReference type="Proteomes" id="UP000032614"/>
    </source>
</evidence>
<protein>
    <recommendedName>
        <fullName evidence="3">DUF1289 domain-containing protein</fullName>
    </recommendedName>
</protein>
<sequence length="140" mass="15160">MQPLAILRGPILERVAERLAVALTANSSRTDPEMSDLKSAAYDTECQPGSAGAFDKKQDQASASAAPIESIAPIAPIATVPSPCIDICKIDSNTDWCIGCLRTRDEIRGWKHLSDELRIVLIDELSRRKLTLTAEKAATL</sequence>
<proteinExistence type="predicted"/>
<evidence type="ECO:0000313" key="1">
    <source>
        <dbReference type="EMBL" id="AJZ62460.1"/>
    </source>
</evidence>
<dbReference type="EMBL" id="CP010027">
    <property type="protein sequence ID" value="AJZ62460.1"/>
    <property type="molecule type" value="Genomic_DNA"/>
</dbReference>
<organism evidence="1 2">
    <name type="scientific">Paraburkholderia fungorum</name>
    <dbReference type="NCBI Taxonomy" id="134537"/>
    <lineage>
        <taxon>Bacteria</taxon>
        <taxon>Pseudomonadati</taxon>
        <taxon>Pseudomonadota</taxon>
        <taxon>Betaproteobacteria</taxon>
        <taxon>Burkholderiales</taxon>
        <taxon>Burkholderiaceae</taxon>
        <taxon>Paraburkholderia</taxon>
    </lineage>
</organism>